<protein>
    <recommendedName>
        <fullName evidence="4">DNA-directed RNA polymerase</fullName>
    </recommendedName>
</protein>
<accession>A0AAW1MU79</accession>
<dbReference type="PANTHER" id="PTHR31579">
    <property type="entry name" value="OS03G0796600 PROTEIN"/>
    <property type="match status" value="1"/>
</dbReference>
<dbReference type="EMBL" id="JBDFQZ010000002">
    <property type="protein sequence ID" value="KAK9747697.1"/>
    <property type="molecule type" value="Genomic_DNA"/>
</dbReference>
<dbReference type="NCBIfam" id="TIGR01615">
    <property type="entry name" value="A_thal_3542"/>
    <property type="match status" value="1"/>
</dbReference>
<name>A0AAW1MU79_SAPOF</name>
<proteinExistence type="predicted"/>
<feature type="region of interest" description="Disordered" evidence="1">
    <location>
        <begin position="307"/>
        <end position="331"/>
    </location>
</feature>
<reference evidence="2" key="1">
    <citation type="submission" date="2024-03" db="EMBL/GenBank/DDBJ databases">
        <title>WGS assembly of Saponaria officinalis var. Norfolk2.</title>
        <authorList>
            <person name="Jenkins J."/>
            <person name="Shu S."/>
            <person name="Grimwood J."/>
            <person name="Barry K."/>
            <person name="Goodstein D."/>
            <person name="Schmutz J."/>
            <person name="Leebens-Mack J."/>
            <person name="Osbourn A."/>
        </authorList>
    </citation>
    <scope>NUCLEOTIDE SEQUENCE [LARGE SCALE GENOMIC DNA]</scope>
    <source>
        <strain evidence="2">JIC</strain>
    </source>
</reference>
<evidence type="ECO:0008006" key="4">
    <source>
        <dbReference type="Google" id="ProtNLM"/>
    </source>
</evidence>
<sequence>MLVSMKIQPVDGGEAEVAPAAVVKPVVMSRLKRLFRISAVEKDDPPPATMETTAECAAAVEEEVFEPSSVCLAKMVQNFIEESNEKQVRCGRRRCNCFNGDGSDGETDTVSAADICDYLKRLVVCASVNERNVVADTTRVVAEKNKVCKRKDELRKLVMEGLVAIGYNAAICKSKWEKSPSFPAGEYEYVDVIVEGKERLIIDIDFRSEFEVAKSTKTYKSILQTLPNIFVGKPDRLSKIICILSEAAKQSLKKKGMHIPPWRKADYVQAKWLSPPTRLVPDPTTVTPPPTPVTPVSSHLAFSCPSPNNPIPAPPATHFETHEGETETSEASCKPTQLETIFDILESSDEENVNVKVKEVQISPKKRVFTGLTSLMEDKP</sequence>
<dbReference type="PANTHER" id="PTHR31579:SF14">
    <property type="entry name" value="RNA POLYMERASE SUBUNIT BETA-BETA PROTEIN, PUTATIVE (DUF506)-RELATED"/>
    <property type="match status" value="1"/>
</dbReference>
<gene>
    <name evidence="2" type="ORF">RND81_02G009500</name>
</gene>
<dbReference type="AlphaFoldDB" id="A0AAW1MU79"/>
<evidence type="ECO:0000313" key="2">
    <source>
        <dbReference type="EMBL" id="KAK9747697.1"/>
    </source>
</evidence>
<dbReference type="InterPro" id="IPR006502">
    <property type="entry name" value="PDDEXK-like"/>
</dbReference>
<evidence type="ECO:0000313" key="3">
    <source>
        <dbReference type="Proteomes" id="UP001443914"/>
    </source>
</evidence>
<dbReference type="Proteomes" id="UP001443914">
    <property type="component" value="Unassembled WGS sequence"/>
</dbReference>
<evidence type="ECO:0000256" key="1">
    <source>
        <dbReference type="SAM" id="MobiDB-lite"/>
    </source>
</evidence>
<organism evidence="2 3">
    <name type="scientific">Saponaria officinalis</name>
    <name type="common">Common soapwort</name>
    <name type="synonym">Lychnis saponaria</name>
    <dbReference type="NCBI Taxonomy" id="3572"/>
    <lineage>
        <taxon>Eukaryota</taxon>
        <taxon>Viridiplantae</taxon>
        <taxon>Streptophyta</taxon>
        <taxon>Embryophyta</taxon>
        <taxon>Tracheophyta</taxon>
        <taxon>Spermatophyta</taxon>
        <taxon>Magnoliopsida</taxon>
        <taxon>eudicotyledons</taxon>
        <taxon>Gunneridae</taxon>
        <taxon>Pentapetalae</taxon>
        <taxon>Caryophyllales</taxon>
        <taxon>Caryophyllaceae</taxon>
        <taxon>Caryophylleae</taxon>
        <taxon>Saponaria</taxon>
    </lineage>
</organism>
<comment type="caution">
    <text evidence="2">The sequence shown here is derived from an EMBL/GenBank/DDBJ whole genome shotgun (WGS) entry which is preliminary data.</text>
</comment>
<dbReference type="Pfam" id="PF04720">
    <property type="entry name" value="PDDEXK_6"/>
    <property type="match status" value="1"/>
</dbReference>
<keyword evidence="3" id="KW-1185">Reference proteome</keyword>